<keyword evidence="1" id="KW-0732">Signal</keyword>
<dbReference type="GO" id="GO:0000339">
    <property type="term" value="F:RNA cap binding"/>
    <property type="evidence" value="ECO:0007669"/>
    <property type="project" value="InterPro"/>
</dbReference>
<organism evidence="3 4">
    <name type="scientific">Aegilops tauschii subsp. strangulata</name>
    <name type="common">Goatgrass</name>
    <dbReference type="NCBI Taxonomy" id="200361"/>
    <lineage>
        <taxon>Eukaryota</taxon>
        <taxon>Viridiplantae</taxon>
        <taxon>Streptophyta</taxon>
        <taxon>Embryophyta</taxon>
        <taxon>Tracheophyta</taxon>
        <taxon>Spermatophyta</taxon>
        <taxon>Magnoliopsida</taxon>
        <taxon>Liliopsida</taxon>
        <taxon>Poales</taxon>
        <taxon>Poaceae</taxon>
        <taxon>BOP clade</taxon>
        <taxon>Pooideae</taxon>
        <taxon>Triticodae</taxon>
        <taxon>Triticeae</taxon>
        <taxon>Triticinae</taxon>
        <taxon>Aegilops</taxon>
    </lineage>
</organism>
<dbReference type="Proteomes" id="UP000015105">
    <property type="component" value="Chromosome 4D"/>
</dbReference>
<dbReference type="GO" id="GO:0003729">
    <property type="term" value="F:mRNA binding"/>
    <property type="evidence" value="ECO:0007669"/>
    <property type="project" value="TreeGrafter"/>
</dbReference>
<proteinExistence type="predicted"/>
<reference evidence="4" key="2">
    <citation type="journal article" date="2017" name="Nat. Plants">
        <title>The Aegilops tauschii genome reveals multiple impacts of transposons.</title>
        <authorList>
            <person name="Zhao G."/>
            <person name="Zou C."/>
            <person name="Li K."/>
            <person name="Wang K."/>
            <person name="Li T."/>
            <person name="Gao L."/>
            <person name="Zhang X."/>
            <person name="Wang H."/>
            <person name="Yang Z."/>
            <person name="Liu X."/>
            <person name="Jiang W."/>
            <person name="Mao L."/>
            <person name="Kong X."/>
            <person name="Jiao Y."/>
            <person name="Jia J."/>
        </authorList>
    </citation>
    <scope>NUCLEOTIDE SEQUENCE [LARGE SCALE GENOMIC DNA]</scope>
    <source>
        <strain evidence="4">cv. AL8/78</strain>
    </source>
</reference>
<reference evidence="3" key="4">
    <citation type="submission" date="2019-03" db="UniProtKB">
        <authorList>
            <consortium name="EnsemblPlants"/>
        </authorList>
    </citation>
    <scope>IDENTIFICATION</scope>
</reference>
<feature type="signal peptide" evidence="1">
    <location>
        <begin position="1"/>
        <end position="21"/>
    </location>
</feature>
<dbReference type="EnsemblPlants" id="AET4Gv20436700.13">
    <property type="protein sequence ID" value="AET4Gv20436700.13"/>
    <property type="gene ID" value="AET4Gv20436700"/>
</dbReference>
<dbReference type="AlphaFoldDB" id="A0A453I453"/>
<dbReference type="InterPro" id="IPR015174">
    <property type="entry name" value="MIF4G-like_typ-2"/>
</dbReference>
<evidence type="ECO:0000313" key="4">
    <source>
        <dbReference type="Proteomes" id="UP000015105"/>
    </source>
</evidence>
<dbReference type="GO" id="GO:0000184">
    <property type="term" value="P:nuclear-transcribed mRNA catabolic process, nonsense-mediated decay"/>
    <property type="evidence" value="ECO:0007669"/>
    <property type="project" value="TreeGrafter"/>
</dbReference>
<sequence>MVFTSFVKFSIHLALAGVGQCEGPTKMGSTTCFCPRSTRKGNSVVLFRENQAESIEDAAELEGLLPPKAGPNFRYHTDESKESTEGHRISKELVSMVRGRKTTRDIILWVEEQIVPANGTKFAVDVVSQTLLDIGSKSFTHLITVLERYGQIISKLCPDEEMQLLLMDEVSAYWKNSTQMTAIAIDRMMGYRLISNLAIVKWVFSPANVDQFHVSDRPWE</sequence>
<dbReference type="PANTHER" id="PTHR12412:SF2">
    <property type="entry name" value="NUCLEAR CAP-BINDING PROTEIN SUBUNIT 1"/>
    <property type="match status" value="1"/>
</dbReference>
<evidence type="ECO:0000259" key="2">
    <source>
        <dbReference type="Pfam" id="PF09090"/>
    </source>
</evidence>
<name>A0A453I453_AEGTS</name>
<dbReference type="GO" id="GO:0005846">
    <property type="term" value="C:nuclear cap binding complex"/>
    <property type="evidence" value="ECO:0007669"/>
    <property type="project" value="InterPro"/>
</dbReference>
<dbReference type="SUPFAM" id="SSF48371">
    <property type="entry name" value="ARM repeat"/>
    <property type="match status" value="1"/>
</dbReference>
<reference evidence="4" key="1">
    <citation type="journal article" date="2014" name="Science">
        <title>Ancient hybridizations among the ancestral genomes of bread wheat.</title>
        <authorList>
            <consortium name="International Wheat Genome Sequencing Consortium,"/>
            <person name="Marcussen T."/>
            <person name="Sandve S.R."/>
            <person name="Heier L."/>
            <person name="Spannagl M."/>
            <person name="Pfeifer M."/>
            <person name="Jakobsen K.S."/>
            <person name="Wulff B.B."/>
            <person name="Steuernagel B."/>
            <person name="Mayer K.F."/>
            <person name="Olsen O.A."/>
        </authorList>
    </citation>
    <scope>NUCLEOTIDE SEQUENCE [LARGE SCALE GENOMIC DNA]</scope>
    <source>
        <strain evidence="4">cv. AL8/78</strain>
    </source>
</reference>
<feature type="chain" id="PRO_5019273131" description="MIF4G-like type 2 domain-containing protein" evidence="1">
    <location>
        <begin position="22"/>
        <end position="220"/>
    </location>
</feature>
<dbReference type="PANTHER" id="PTHR12412">
    <property type="entry name" value="CAP BINDING PROTEIN"/>
    <property type="match status" value="1"/>
</dbReference>
<accession>A0A453I453</accession>
<reference evidence="3" key="3">
    <citation type="journal article" date="2017" name="Nature">
        <title>Genome sequence of the progenitor of the wheat D genome Aegilops tauschii.</title>
        <authorList>
            <person name="Luo M.C."/>
            <person name="Gu Y.Q."/>
            <person name="Puiu D."/>
            <person name="Wang H."/>
            <person name="Twardziok S.O."/>
            <person name="Deal K.R."/>
            <person name="Huo N."/>
            <person name="Zhu T."/>
            <person name="Wang L."/>
            <person name="Wang Y."/>
            <person name="McGuire P.E."/>
            <person name="Liu S."/>
            <person name="Long H."/>
            <person name="Ramasamy R.K."/>
            <person name="Rodriguez J.C."/>
            <person name="Van S.L."/>
            <person name="Yuan L."/>
            <person name="Wang Z."/>
            <person name="Xia Z."/>
            <person name="Xiao L."/>
            <person name="Anderson O.D."/>
            <person name="Ouyang S."/>
            <person name="Liang Y."/>
            <person name="Zimin A.V."/>
            <person name="Pertea G."/>
            <person name="Qi P."/>
            <person name="Bennetzen J.L."/>
            <person name="Dai X."/>
            <person name="Dawson M.W."/>
            <person name="Muller H.G."/>
            <person name="Kugler K."/>
            <person name="Rivarola-Duarte L."/>
            <person name="Spannagl M."/>
            <person name="Mayer K.F.X."/>
            <person name="Lu F.H."/>
            <person name="Bevan M.W."/>
            <person name="Leroy P."/>
            <person name="Li P."/>
            <person name="You F.M."/>
            <person name="Sun Q."/>
            <person name="Liu Z."/>
            <person name="Lyons E."/>
            <person name="Wicker T."/>
            <person name="Salzberg S.L."/>
            <person name="Devos K.M."/>
            <person name="Dvorak J."/>
        </authorList>
    </citation>
    <scope>NUCLEOTIDE SEQUENCE [LARGE SCALE GENOMIC DNA]</scope>
    <source>
        <strain evidence="3">cv. AL8/78</strain>
    </source>
</reference>
<dbReference type="InterPro" id="IPR016024">
    <property type="entry name" value="ARM-type_fold"/>
</dbReference>
<dbReference type="Pfam" id="PF09090">
    <property type="entry name" value="MIF4G_like_2"/>
    <property type="match status" value="1"/>
</dbReference>
<dbReference type="Gramene" id="AET4Gv20436700.13">
    <property type="protein sequence ID" value="AET4Gv20436700.13"/>
    <property type="gene ID" value="AET4Gv20436700"/>
</dbReference>
<dbReference type="GO" id="GO:0006406">
    <property type="term" value="P:mRNA export from nucleus"/>
    <property type="evidence" value="ECO:0007669"/>
    <property type="project" value="InterPro"/>
</dbReference>
<dbReference type="GO" id="GO:0005634">
    <property type="term" value="C:nucleus"/>
    <property type="evidence" value="ECO:0007669"/>
    <property type="project" value="TreeGrafter"/>
</dbReference>
<feature type="domain" description="MIF4G-like type 2" evidence="2">
    <location>
        <begin position="81"/>
        <end position="208"/>
    </location>
</feature>
<dbReference type="Gene3D" id="1.25.40.180">
    <property type="match status" value="1"/>
</dbReference>
<protein>
    <recommendedName>
        <fullName evidence="2">MIF4G-like type 2 domain-containing protein</fullName>
    </recommendedName>
</protein>
<evidence type="ECO:0000313" key="3">
    <source>
        <dbReference type="EnsemblPlants" id="AET4Gv20436700.13"/>
    </source>
</evidence>
<reference evidence="3" key="5">
    <citation type="journal article" date="2021" name="G3 (Bethesda)">
        <title>Aegilops tauschii genome assembly Aet v5.0 features greater sequence contiguity and improved annotation.</title>
        <authorList>
            <person name="Wang L."/>
            <person name="Zhu T."/>
            <person name="Rodriguez J.C."/>
            <person name="Deal K.R."/>
            <person name="Dubcovsky J."/>
            <person name="McGuire P.E."/>
            <person name="Lux T."/>
            <person name="Spannagl M."/>
            <person name="Mayer K.F.X."/>
            <person name="Baldrich P."/>
            <person name="Meyers B.C."/>
            <person name="Huo N."/>
            <person name="Gu Y.Q."/>
            <person name="Zhou H."/>
            <person name="Devos K.M."/>
            <person name="Bennetzen J.L."/>
            <person name="Unver T."/>
            <person name="Budak H."/>
            <person name="Gulick P.J."/>
            <person name="Galiba G."/>
            <person name="Kalapos B."/>
            <person name="Nelson D.R."/>
            <person name="Li P."/>
            <person name="You F.M."/>
            <person name="Luo M.C."/>
            <person name="Dvorak J."/>
        </authorList>
    </citation>
    <scope>NUCLEOTIDE SEQUENCE [LARGE SCALE GENOMIC DNA]</scope>
    <source>
        <strain evidence="3">cv. AL8/78</strain>
    </source>
</reference>
<dbReference type="InterPro" id="IPR027159">
    <property type="entry name" value="CBP80"/>
</dbReference>
<evidence type="ECO:0000256" key="1">
    <source>
        <dbReference type="SAM" id="SignalP"/>
    </source>
</evidence>
<keyword evidence="4" id="KW-1185">Reference proteome</keyword>